<organism evidence="2 3">
    <name type="scientific">Paspalum notatum var. saurae</name>
    <dbReference type="NCBI Taxonomy" id="547442"/>
    <lineage>
        <taxon>Eukaryota</taxon>
        <taxon>Viridiplantae</taxon>
        <taxon>Streptophyta</taxon>
        <taxon>Embryophyta</taxon>
        <taxon>Tracheophyta</taxon>
        <taxon>Spermatophyta</taxon>
        <taxon>Magnoliopsida</taxon>
        <taxon>Liliopsida</taxon>
        <taxon>Poales</taxon>
        <taxon>Poaceae</taxon>
        <taxon>PACMAD clade</taxon>
        <taxon>Panicoideae</taxon>
        <taxon>Andropogonodae</taxon>
        <taxon>Paspaleae</taxon>
        <taxon>Paspalinae</taxon>
        <taxon>Paspalum</taxon>
    </lineage>
</organism>
<evidence type="ECO:0000313" key="2">
    <source>
        <dbReference type="EMBL" id="WVZ88256.1"/>
    </source>
</evidence>
<sequence>MRGRPKTLTLPLTSLHPGRHGRRLRAAPPASRRPSASSPPPEHAAGRPAPVLGRRRRGTFTSPHPSPLWPSALGPPAVVAVLLRLPVFGAAEGRSDVPRSRSGEGLLFRRCFVTIRAPSHAQARSAVAVGVGGFSHAQARSAAAGCCGVLQRPAAFGSGMATARCWGPAARAGHVGALVLWNGGAAQWCLSAGLRFGFGVFGCGCVTWRGVLRQGHRRSASG</sequence>
<name>A0AAQ3X895_PASNO</name>
<dbReference type="EMBL" id="CP144752">
    <property type="protein sequence ID" value="WVZ88256.1"/>
    <property type="molecule type" value="Genomic_DNA"/>
</dbReference>
<dbReference type="Proteomes" id="UP001341281">
    <property type="component" value="Chromosome 08"/>
</dbReference>
<gene>
    <name evidence="2" type="ORF">U9M48_034796</name>
</gene>
<reference evidence="2 3" key="1">
    <citation type="submission" date="2024-02" db="EMBL/GenBank/DDBJ databases">
        <title>High-quality chromosome-scale genome assembly of Pensacola bahiagrass (Paspalum notatum Flugge var. saurae).</title>
        <authorList>
            <person name="Vega J.M."/>
            <person name="Podio M."/>
            <person name="Orjuela J."/>
            <person name="Siena L.A."/>
            <person name="Pessino S.C."/>
            <person name="Combes M.C."/>
            <person name="Mariac C."/>
            <person name="Albertini E."/>
            <person name="Pupilli F."/>
            <person name="Ortiz J.P.A."/>
            <person name="Leblanc O."/>
        </authorList>
    </citation>
    <scope>NUCLEOTIDE SEQUENCE [LARGE SCALE GENOMIC DNA]</scope>
    <source>
        <strain evidence="2">R1</strain>
        <tissue evidence="2">Leaf</tissue>
    </source>
</reference>
<protein>
    <submittedName>
        <fullName evidence="2">Uncharacterized protein</fullName>
    </submittedName>
</protein>
<dbReference type="AlphaFoldDB" id="A0AAQ3X895"/>
<evidence type="ECO:0000256" key="1">
    <source>
        <dbReference type="SAM" id="MobiDB-lite"/>
    </source>
</evidence>
<feature type="compositionally biased region" description="Low complexity" evidence="1">
    <location>
        <begin position="26"/>
        <end position="36"/>
    </location>
</feature>
<evidence type="ECO:0000313" key="3">
    <source>
        <dbReference type="Proteomes" id="UP001341281"/>
    </source>
</evidence>
<proteinExistence type="predicted"/>
<keyword evidence="3" id="KW-1185">Reference proteome</keyword>
<accession>A0AAQ3X895</accession>
<feature type="region of interest" description="Disordered" evidence="1">
    <location>
        <begin position="1"/>
        <end position="69"/>
    </location>
</feature>